<dbReference type="InterPro" id="IPR058163">
    <property type="entry name" value="LysR-type_TF_proteobact-type"/>
</dbReference>
<gene>
    <name evidence="7" type="ORF">J4M89_02405</name>
    <name evidence="6" type="ORF">JIN94_03705</name>
    <name evidence="8" type="ORF">LXE91_19670</name>
</gene>
<reference evidence="6" key="1">
    <citation type="submission" date="2021-01" db="EMBL/GenBank/DDBJ databases">
        <title>Outbreak of Burkholderia contaminns endophthalmitis traced to a clinical ventilation system.</title>
        <authorList>
            <person name="Lipuma J."/>
            <person name="Spilker T."/>
            <person name="Kratholm J."/>
        </authorList>
    </citation>
    <scope>NUCLEOTIDE SEQUENCE</scope>
    <source>
        <strain evidence="6">HI4954</strain>
    </source>
</reference>
<evidence type="ECO:0000256" key="2">
    <source>
        <dbReference type="ARBA" id="ARBA00023015"/>
    </source>
</evidence>
<dbReference type="CDD" id="cd08422">
    <property type="entry name" value="PBP2_CrgA_like"/>
    <property type="match status" value="1"/>
</dbReference>
<dbReference type="InterPro" id="IPR036388">
    <property type="entry name" value="WH-like_DNA-bd_sf"/>
</dbReference>
<dbReference type="GeneID" id="93190483"/>
<dbReference type="PROSITE" id="PS50931">
    <property type="entry name" value="HTH_LYSR"/>
    <property type="match status" value="1"/>
</dbReference>
<keyword evidence="10" id="KW-1185">Reference proteome</keyword>
<accession>A0A1E3FSP6</accession>
<organism evidence="6 9">
    <name type="scientific">Burkholderia contaminans</name>
    <dbReference type="NCBI Taxonomy" id="488447"/>
    <lineage>
        <taxon>Bacteria</taxon>
        <taxon>Pseudomonadati</taxon>
        <taxon>Pseudomonadota</taxon>
        <taxon>Betaproteobacteria</taxon>
        <taxon>Burkholderiales</taxon>
        <taxon>Burkholderiaceae</taxon>
        <taxon>Burkholderia</taxon>
        <taxon>Burkholderia cepacia complex</taxon>
    </lineage>
</organism>
<dbReference type="GO" id="GO:0043565">
    <property type="term" value="F:sequence-specific DNA binding"/>
    <property type="evidence" value="ECO:0007669"/>
    <property type="project" value="TreeGrafter"/>
</dbReference>
<feature type="domain" description="HTH lysR-type" evidence="5">
    <location>
        <begin position="1"/>
        <end position="58"/>
    </location>
</feature>
<evidence type="ECO:0000313" key="8">
    <source>
        <dbReference type="EMBL" id="WFN20925.1"/>
    </source>
</evidence>
<evidence type="ECO:0000313" key="9">
    <source>
        <dbReference type="Proteomes" id="UP000611459"/>
    </source>
</evidence>
<dbReference type="EMBL" id="JAENIB010000001">
    <property type="protein sequence ID" value="MBK1928979.1"/>
    <property type="molecule type" value="Genomic_DNA"/>
</dbReference>
<dbReference type="Proteomes" id="UP000611459">
    <property type="component" value="Unassembled WGS sequence"/>
</dbReference>
<comment type="similarity">
    <text evidence="1">Belongs to the LysR transcriptional regulatory family.</text>
</comment>
<dbReference type="Gene3D" id="1.10.10.10">
    <property type="entry name" value="Winged helix-like DNA-binding domain superfamily/Winged helix DNA-binding domain"/>
    <property type="match status" value="1"/>
</dbReference>
<dbReference type="OrthoDB" id="8885940at2"/>
<reference evidence="8 11" key="3">
    <citation type="submission" date="2021-12" db="EMBL/GenBank/DDBJ databases">
        <title>Genomic and phenotypic characterization of three Burkholderia contaminans isolates recovered from different sources.</title>
        <authorList>
            <person name="Lopez De Volder A."/>
            <person name="Fan Y."/>
            <person name="Nunvar J."/>
            <person name="Herrera T."/>
            <person name="Timp W."/>
            <person name="Degrossi J."/>
        </authorList>
    </citation>
    <scope>NUCLEOTIDE SEQUENCE [LARGE SCALE GENOMIC DNA]</scope>
    <source>
        <strain evidence="8 11">LMG 23361</strain>
    </source>
</reference>
<dbReference type="GO" id="GO:0006351">
    <property type="term" value="P:DNA-templated transcription"/>
    <property type="evidence" value="ECO:0007669"/>
    <property type="project" value="TreeGrafter"/>
</dbReference>
<dbReference type="Proteomes" id="UP000664048">
    <property type="component" value="Unassembled WGS sequence"/>
</dbReference>
<proteinExistence type="inferred from homology"/>
<keyword evidence="2" id="KW-0805">Transcription regulation</keyword>
<dbReference type="Pfam" id="PF03466">
    <property type="entry name" value="LysR_substrate"/>
    <property type="match status" value="1"/>
</dbReference>
<evidence type="ECO:0000256" key="1">
    <source>
        <dbReference type="ARBA" id="ARBA00009437"/>
    </source>
</evidence>
<evidence type="ECO:0000313" key="7">
    <source>
        <dbReference type="EMBL" id="MBO1828226.1"/>
    </source>
</evidence>
<dbReference type="GO" id="GO:0003700">
    <property type="term" value="F:DNA-binding transcription factor activity"/>
    <property type="evidence" value="ECO:0007669"/>
    <property type="project" value="InterPro"/>
</dbReference>
<sequence length="304" mass="34077">MDLNAVEMFVIVVQAGSLSAAAVRTGIPLPTLSRRIRALESELAVQLLERSVRGTRLTDAGVRLYEHASRGIEALAEARESVVGAQHELKGFLRLSLPPTFEVWWDLLGEFQASYPGIRLFVHTTERRVDLILDGIDVALRVGAIEQESMVARKITTYRHRLVASPALLERYGRPETPEDLHRLPCATWGRGAYAPPVWHLGDTKFHPRPVLSTNDYSHLRDRVLEGHVVSELPPFLVWDELRKGRLVSVLDDYPFPAVELNLLFPSHRHPSSVVRAYLDFCQAYWDTKLSDVVNGAGAPDSHA</sequence>
<keyword evidence="3" id="KW-0238">DNA-binding</keyword>
<dbReference type="PANTHER" id="PTHR30537">
    <property type="entry name" value="HTH-TYPE TRANSCRIPTIONAL REGULATOR"/>
    <property type="match status" value="1"/>
</dbReference>
<dbReference type="Gene3D" id="3.40.190.290">
    <property type="match status" value="1"/>
</dbReference>
<dbReference type="FunFam" id="1.10.10.10:FF:000001">
    <property type="entry name" value="LysR family transcriptional regulator"/>
    <property type="match status" value="1"/>
</dbReference>
<reference evidence="7 10" key="2">
    <citation type="submission" date="2021-03" db="EMBL/GenBank/DDBJ databases">
        <title>Clinical course, treatment and visual outcome of an outbreak of Burkholderia contaminans endophthalmitis following cataract surgery.</title>
        <authorList>
            <person name="Lind C."/>
            <person name="Olsen K."/>
            <person name="Angelsen N.K."/>
            <person name="Krefting E.A."/>
            <person name="Fossen K."/>
            <person name="Gravningen K."/>
            <person name="Depoorter E."/>
            <person name="Vandamme P."/>
            <person name="Bertelsen G."/>
        </authorList>
    </citation>
    <scope>NUCLEOTIDE SEQUENCE [LARGE SCALE GENOMIC DNA]</scope>
    <source>
        <strain evidence="7 10">51242556</strain>
    </source>
</reference>
<dbReference type="EMBL" id="JAGEMX010000001">
    <property type="protein sequence ID" value="MBO1828226.1"/>
    <property type="molecule type" value="Genomic_DNA"/>
</dbReference>
<dbReference type="SUPFAM" id="SSF46785">
    <property type="entry name" value="Winged helix' DNA-binding domain"/>
    <property type="match status" value="1"/>
</dbReference>
<evidence type="ECO:0000313" key="10">
    <source>
        <dbReference type="Proteomes" id="UP000664048"/>
    </source>
</evidence>
<dbReference type="Pfam" id="PF00126">
    <property type="entry name" value="HTH_1"/>
    <property type="match status" value="1"/>
</dbReference>
<evidence type="ECO:0000313" key="11">
    <source>
        <dbReference type="Proteomes" id="UP001220209"/>
    </source>
</evidence>
<dbReference type="RefSeq" id="WP_039352848.1">
    <property type="nucleotide sequence ID" value="NZ_AP018357.1"/>
</dbReference>
<dbReference type="SUPFAM" id="SSF53850">
    <property type="entry name" value="Periplasmic binding protein-like II"/>
    <property type="match status" value="1"/>
</dbReference>
<keyword evidence="4" id="KW-0804">Transcription</keyword>
<dbReference type="InterPro" id="IPR036390">
    <property type="entry name" value="WH_DNA-bd_sf"/>
</dbReference>
<name>A0A1E3FSP6_9BURK</name>
<evidence type="ECO:0000256" key="4">
    <source>
        <dbReference type="ARBA" id="ARBA00023163"/>
    </source>
</evidence>
<dbReference type="AlphaFoldDB" id="A0A1E3FSP6"/>
<dbReference type="InterPro" id="IPR000847">
    <property type="entry name" value="LysR_HTH_N"/>
</dbReference>
<dbReference type="PANTHER" id="PTHR30537:SF5">
    <property type="entry name" value="HTH-TYPE TRANSCRIPTIONAL ACTIVATOR TTDR-RELATED"/>
    <property type="match status" value="1"/>
</dbReference>
<protein>
    <submittedName>
        <fullName evidence="6">LysR family transcriptional regulator</fullName>
    </submittedName>
</protein>
<dbReference type="Proteomes" id="UP001220209">
    <property type="component" value="Chromosome 2"/>
</dbReference>
<evidence type="ECO:0000259" key="5">
    <source>
        <dbReference type="PROSITE" id="PS50931"/>
    </source>
</evidence>
<evidence type="ECO:0000256" key="3">
    <source>
        <dbReference type="ARBA" id="ARBA00023125"/>
    </source>
</evidence>
<evidence type="ECO:0000313" key="6">
    <source>
        <dbReference type="EMBL" id="MBK1928979.1"/>
    </source>
</evidence>
<dbReference type="EMBL" id="CP090641">
    <property type="protein sequence ID" value="WFN20925.1"/>
    <property type="molecule type" value="Genomic_DNA"/>
</dbReference>
<dbReference type="InterPro" id="IPR005119">
    <property type="entry name" value="LysR_subst-bd"/>
</dbReference>